<keyword evidence="4 8" id="KW-0812">Transmembrane</keyword>
<keyword evidence="6 8" id="KW-1133">Transmembrane helix</keyword>
<evidence type="ECO:0000256" key="5">
    <source>
        <dbReference type="ARBA" id="ARBA00022970"/>
    </source>
</evidence>
<evidence type="ECO:0000259" key="9">
    <source>
        <dbReference type="PROSITE" id="PS50928"/>
    </source>
</evidence>
<reference evidence="10 11" key="1">
    <citation type="submission" date="2019-03" db="EMBL/GenBank/DDBJ databases">
        <title>This is whole genome sequence of Paenibacillus sp MS74 strain.</title>
        <authorList>
            <person name="Trinh H.N."/>
        </authorList>
    </citation>
    <scope>NUCLEOTIDE SEQUENCE [LARGE SCALE GENOMIC DNA]</scope>
    <source>
        <strain evidence="10 11">MS74</strain>
    </source>
</reference>
<comment type="caution">
    <text evidence="10">The sequence shown here is derived from an EMBL/GenBank/DDBJ whole genome shotgun (WGS) entry which is preliminary data.</text>
</comment>
<feature type="transmembrane region" description="Helical" evidence="8">
    <location>
        <begin position="54"/>
        <end position="76"/>
    </location>
</feature>
<dbReference type="GO" id="GO:0022857">
    <property type="term" value="F:transmembrane transporter activity"/>
    <property type="evidence" value="ECO:0007669"/>
    <property type="project" value="InterPro"/>
</dbReference>
<dbReference type="OrthoDB" id="9805999at2"/>
<organism evidence="10 11">
    <name type="scientific">Paenibacillus piri</name>
    <dbReference type="NCBI Taxonomy" id="2547395"/>
    <lineage>
        <taxon>Bacteria</taxon>
        <taxon>Bacillati</taxon>
        <taxon>Bacillota</taxon>
        <taxon>Bacilli</taxon>
        <taxon>Bacillales</taxon>
        <taxon>Paenibacillaceae</taxon>
        <taxon>Paenibacillus</taxon>
    </lineage>
</organism>
<keyword evidence="3" id="KW-1003">Cell membrane</keyword>
<dbReference type="GO" id="GO:0006865">
    <property type="term" value="P:amino acid transport"/>
    <property type="evidence" value="ECO:0007669"/>
    <property type="project" value="UniProtKB-KW"/>
</dbReference>
<evidence type="ECO:0000313" key="11">
    <source>
        <dbReference type="Proteomes" id="UP000295636"/>
    </source>
</evidence>
<dbReference type="InterPro" id="IPR010065">
    <property type="entry name" value="AA_ABC_transptr_permease_3TM"/>
</dbReference>
<dbReference type="InterPro" id="IPR035906">
    <property type="entry name" value="MetI-like_sf"/>
</dbReference>
<dbReference type="FunFam" id="1.10.3720.10:FF:000006">
    <property type="entry name" value="Glutamate/aspartate ABC transporter, permease protein GltK"/>
    <property type="match status" value="1"/>
</dbReference>
<evidence type="ECO:0000256" key="2">
    <source>
        <dbReference type="ARBA" id="ARBA00022448"/>
    </source>
</evidence>
<dbReference type="PANTHER" id="PTHR30614">
    <property type="entry name" value="MEMBRANE COMPONENT OF AMINO ACID ABC TRANSPORTER"/>
    <property type="match status" value="1"/>
</dbReference>
<evidence type="ECO:0000256" key="3">
    <source>
        <dbReference type="ARBA" id="ARBA00022475"/>
    </source>
</evidence>
<proteinExistence type="inferred from homology"/>
<gene>
    <name evidence="10" type="ORF">E1757_08380</name>
</gene>
<dbReference type="InterPro" id="IPR000515">
    <property type="entry name" value="MetI-like"/>
</dbReference>
<dbReference type="NCBIfam" id="TIGR01726">
    <property type="entry name" value="HEQRo_perm_3TM"/>
    <property type="match status" value="1"/>
</dbReference>
<keyword evidence="7 8" id="KW-0472">Membrane</keyword>
<evidence type="ECO:0000256" key="7">
    <source>
        <dbReference type="ARBA" id="ARBA00023136"/>
    </source>
</evidence>
<dbReference type="AlphaFoldDB" id="A0A4R5KUF1"/>
<dbReference type="Gene3D" id="1.10.3720.10">
    <property type="entry name" value="MetI-like"/>
    <property type="match status" value="1"/>
</dbReference>
<protein>
    <submittedName>
        <fullName evidence="10">Amino acid ABC transporter permease</fullName>
    </submittedName>
</protein>
<feature type="transmembrane region" description="Helical" evidence="8">
    <location>
        <begin position="20"/>
        <end position="42"/>
    </location>
</feature>
<evidence type="ECO:0000256" key="1">
    <source>
        <dbReference type="ARBA" id="ARBA00004651"/>
    </source>
</evidence>
<dbReference type="PANTHER" id="PTHR30614:SF0">
    <property type="entry name" value="L-CYSTINE TRANSPORT SYSTEM PERMEASE PROTEIN TCYL"/>
    <property type="match status" value="1"/>
</dbReference>
<dbReference type="EMBL" id="SMRT01000003">
    <property type="protein sequence ID" value="TDF98557.1"/>
    <property type="molecule type" value="Genomic_DNA"/>
</dbReference>
<comment type="similarity">
    <text evidence="8">Belongs to the binding-protein-dependent transport system permease family.</text>
</comment>
<dbReference type="Pfam" id="PF00528">
    <property type="entry name" value="BPD_transp_1"/>
    <property type="match status" value="1"/>
</dbReference>
<dbReference type="GO" id="GO:0043190">
    <property type="term" value="C:ATP-binding cassette (ABC) transporter complex"/>
    <property type="evidence" value="ECO:0007669"/>
    <property type="project" value="InterPro"/>
</dbReference>
<dbReference type="InterPro" id="IPR043429">
    <property type="entry name" value="ArtM/GltK/GlnP/TcyL/YhdX-like"/>
</dbReference>
<comment type="subcellular location">
    <subcellularLocation>
        <location evidence="1 8">Cell membrane</location>
        <topology evidence="1 8">Multi-pass membrane protein</topology>
    </subcellularLocation>
</comment>
<accession>A0A4R5KUF1</accession>
<feature type="domain" description="ABC transmembrane type-1" evidence="9">
    <location>
        <begin position="18"/>
        <end position="206"/>
    </location>
</feature>
<evidence type="ECO:0000313" key="10">
    <source>
        <dbReference type="EMBL" id="TDF98557.1"/>
    </source>
</evidence>
<dbReference type="PROSITE" id="PS50928">
    <property type="entry name" value="ABC_TM1"/>
    <property type="match status" value="1"/>
</dbReference>
<evidence type="ECO:0000256" key="8">
    <source>
        <dbReference type="RuleBase" id="RU363032"/>
    </source>
</evidence>
<name>A0A4R5KUF1_9BACL</name>
<dbReference type="Proteomes" id="UP000295636">
    <property type="component" value="Unassembled WGS sequence"/>
</dbReference>
<keyword evidence="5" id="KW-0029">Amino-acid transport</keyword>
<feature type="transmembrane region" description="Helical" evidence="8">
    <location>
        <begin position="82"/>
        <end position="101"/>
    </location>
</feature>
<keyword evidence="2 8" id="KW-0813">Transport</keyword>
<dbReference type="CDD" id="cd06261">
    <property type="entry name" value="TM_PBP2"/>
    <property type="match status" value="1"/>
</dbReference>
<evidence type="ECO:0000256" key="6">
    <source>
        <dbReference type="ARBA" id="ARBA00022989"/>
    </source>
</evidence>
<evidence type="ECO:0000256" key="4">
    <source>
        <dbReference type="ARBA" id="ARBA00022692"/>
    </source>
</evidence>
<sequence>MIRWDVVVTYLPALLQGALVTLEVSLLTMVIATIAGTFLALIRISSNRFFRGAAMTYMWIMRGTPLLLVLFFVYYAFPSWGIRMPAFAAAILAMSMNSAAYKGEIIRAGISAIPRGQLESAIAIGMSYGQAMRRIILPQAVRVIIPPYINNSILLIKNSALVSSITVTDLMLNSQQIYSATYRPVEILGTAGVLYLIMTSILMLFQNWAEKKLSYYSR</sequence>
<keyword evidence="11" id="KW-1185">Reference proteome</keyword>
<dbReference type="SUPFAM" id="SSF161098">
    <property type="entry name" value="MetI-like"/>
    <property type="match status" value="1"/>
</dbReference>
<dbReference type="RefSeq" id="WP_133226714.1">
    <property type="nucleotide sequence ID" value="NZ_SMRT01000003.1"/>
</dbReference>
<feature type="transmembrane region" description="Helical" evidence="8">
    <location>
        <begin position="187"/>
        <end position="209"/>
    </location>
</feature>